<dbReference type="PANTHER" id="PTHR22938:SF0">
    <property type="entry name" value="E3 UBIQUITIN-PROTEIN LIGASE ZNF598"/>
    <property type="match status" value="1"/>
</dbReference>
<keyword evidence="5" id="KW-0479">Metal-binding</keyword>
<dbReference type="InterPro" id="IPR001841">
    <property type="entry name" value="Znf_RING"/>
</dbReference>
<evidence type="ECO:0000256" key="5">
    <source>
        <dbReference type="PROSITE-ProRule" id="PRU00042"/>
    </source>
</evidence>
<feature type="region of interest" description="Disordered" evidence="6">
    <location>
        <begin position="1002"/>
        <end position="1106"/>
    </location>
</feature>
<dbReference type="SUPFAM" id="SSF57850">
    <property type="entry name" value="RING/U-box"/>
    <property type="match status" value="1"/>
</dbReference>
<reference evidence="10 11" key="1">
    <citation type="submission" date="2023-10" db="EMBL/GenBank/DDBJ databases">
        <authorList>
            <person name="Maclean D."/>
            <person name="Macfadyen A."/>
        </authorList>
    </citation>
    <scope>NUCLEOTIDE SEQUENCE [LARGE SCALE GENOMIC DNA]</scope>
</reference>
<dbReference type="SMART" id="SM00393">
    <property type="entry name" value="R3H"/>
    <property type="match status" value="1"/>
</dbReference>
<comment type="similarity">
    <text evidence="4">Belongs to the ZNF598/HEL2 family.</text>
</comment>
<feature type="domain" description="C2H2-type" evidence="8">
    <location>
        <begin position="585"/>
        <end position="613"/>
    </location>
</feature>
<name>A0AAV1I6A0_9CHLO</name>
<dbReference type="GO" id="GO:0061630">
    <property type="term" value="F:ubiquitin protein ligase activity"/>
    <property type="evidence" value="ECO:0007669"/>
    <property type="project" value="UniProtKB-EC"/>
</dbReference>
<evidence type="ECO:0000259" key="9">
    <source>
        <dbReference type="PROSITE" id="PS51061"/>
    </source>
</evidence>
<feature type="compositionally biased region" description="Basic residues" evidence="6">
    <location>
        <begin position="653"/>
        <end position="662"/>
    </location>
</feature>
<comment type="catalytic activity">
    <reaction evidence="1">
        <text>S-ubiquitinyl-[E2 ubiquitin-conjugating enzyme]-L-cysteine + [acceptor protein]-L-lysine = [E2 ubiquitin-conjugating enzyme]-L-cysteine + N(6)-ubiquitinyl-[acceptor protein]-L-lysine.</text>
        <dbReference type="EC" id="2.3.2.27"/>
    </reaction>
</comment>
<dbReference type="CDD" id="cd02325">
    <property type="entry name" value="R3H"/>
    <property type="match status" value="1"/>
</dbReference>
<feature type="domain" description="RING-type" evidence="7">
    <location>
        <begin position="360"/>
        <end position="401"/>
    </location>
</feature>
<dbReference type="GO" id="GO:0003676">
    <property type="term" value="F:nucleic acid binding"/>
    <property type="evidence" value="ECO:0007669"/>
    <property type="project" value="UniProtKB-UniRule"/>
</dbReference>
<feature type="compositionally biased region" description="Polar residues" evidence="6">
    <location>
        <begin position="1018"/>
        <end position="1030"/>
    </location>
</feature>
<keyword evidence="5" id="KW-0863">Zinc-finger</keyword>
<feature type="region of interest" description="Disordered" evidence="6">
    <location>
        <begin position="1"/>
        <end position="289"/>
    </location>
</feature>
<feature type="compositionally biased region" description="Polar residues" evidence="6">
    <location>
        <begin position="1"/>
        <end position="24"/>
    </location>
</feature>
<dbReference type="PROSITE" id="PS51061">
    <property type="entry name" value="R3H"/>
    <property type="match status" value="1"/>
</dbReference>
<comment type="pathway">
    <text evidence="2">Protein modification; protein ubiquitination.</text>
</comment>
<dbReference type="GO" id="GO:0072344">
    <property type="term" value="P:rescue of stalled ribosome"/>
    <property type="evidence" value="ECO:0007669"/>
    <property type="project" value="InterPro"/>
</dbReference>
<evidence type="ECO:0000313" key="11">
    <source>
        <dbReference type="Proteomes" id="UP001314263"/>
    </source>
</evidence>
<dbReference type="InterPro" id="IPR013083">
    <property type="entry name" value="Znf_RING/FYVE/PHD"/>
</dbReference>
<accession>A0AAV1I6A0</accession>
<dbReference type="Pfam" id="PF01424">
    <property type="entry name" value="R3H"/>
    <property type="match status" value="1"/>
</dbReference>
<dbReference type="EC" id="2.3.2.27" evidence="3"/>
<dbReference type="GO" id="GO:0043022">
    <property type="term" value="F:ribosome binding"/>
    <property type="evidence" value="ECO:0007669"/>
    <property type="project" value="TreeGrafter"/>
</dbReference>
<dbReference type="InterPro" id="IPR001374">
    <property type="entry name" value="R3H_dom"/>
</dbReference>
<evidence type="ECO:0000259" key="8">
    <source>
        <dbReference type="PROSITE" id="PS50157"/>
    </source>
</evidence>
<dbReference type="InterPro" id="IPR041888">
    <property type="entry name" value="RING-HC_ZNF598/HEL2"/>
</dbReference>
<dbReference type="AlphaFoldDB" id="A0AAV1I6A0"/>
<dbReference type="Proteomes" id="UP001314263">
    <property type="component" value="Unassembled WGS sequence"/>
</dbReference>
<dbReference type="GO" id="GO:0008270">
    <property type="term" value="F:zinc ion binding"/>
    <property type="evidence" value="ECO:0007669"/>
    <property type="project" value="UniProtKB-KW"/>
</dbReference>
<evidence type="ECO:0000256" key="2">
    <source>
        <dbReference type="ARBA" id="ARBA00004906"/>
    </source>
</evidence>
<dbReference type="SMART" id="SM00355">
    <property type="entry name" value="ZnF_C2H2"/>
    <property type="match status" value="5"/>
</dbReference>
<feature type="region of interest" description="Disordered" evidence="6">
    <location>
        <begin position="628"/>
        <end position="678"/>
    </location>
</feature>
<keyword evidence="5" id="KW-0862">Zinc</keyword>
<feature type="compositionally biased region" description="Polar residues" evidence="6">
    <location>
        <begin position="201"/>
        <end position="218"/>
    </location>
</feature>
<keyword evidence="11" id="KW-1185">Reference proteome</keyword>
<dbReference type="PROSITE" id="PS50089">
    <property type="entry name" value="ZF_RING_2"/>
    <property type="match status" value="1"/>
</dbReference>
<dbReference type="PROSITE" id="PS00028">
    <property type="entry name" value="ZINC_FINGER_C2H2_1"/>
    <property type="match status" value="1"/>
</dbReference>
<evidence type="ECO:0000259" key="7">
    <source>
        <dbReference type="PROSITE" id="PS50089"/>
    </source>
</evidence>
<feature type="region of interest" description="Disordered" evidence="6">
    <location>
        <begin position="702"/>
        <end position="726"/>
    </location>
</feature>
<feature type="compositionally biased region" description="Polar residues" evidence="6">
    <location>
        <begin position="308"/>
        <end position="317"/>
    </location>
</feature>
<feature type="compositionally biased region" description="Basic and acidic residues" evidence="6">
    <location>
        <begin position="640"/>
        <end position="652"/>
    </location>
</feature>
<evidence type="ECO:0000256" key="4">
    <source>
        <dbReference type="ARBA" id="ARBA00035113"/>
    </source>
</evidence>
<organism evidence="10 11">
    <name type="scientific">Coccomyxa viridis</name>
    <dbReference type="NCBI Taxonomy" id="1274662"/>
    <lineage>
        <taxon>Eukaryota</taxon>
        <taxon>Viridiplantae</taxon>
        <taxon>Chlorophyta</taxon>
        <taxon>core chlorophytes</taxon>
        <taxon>Trebouxiophyceae</taxon>
        <taxon>Trebouxiophyceae incertae sedis</taxon>
        <taxon>Coccomyxaceae</taxon>
        <taxon>Coccomyxa</taxon>
    </lineage>
</organism>
<sequence>MADQPASTLQAPRQNSAGNVSRQHQPLDGSNARIPHESDRQANVSMPAAAQPGHGRSESAQNLPQSQSQPPRGLAAPRGRRQQMHSHRAQHQGFPGTPRAPHGHLQNAEGHNHPRRAGPAPSQFPQSQQEHHQGQEVYQSRPPVQQQISYRDHMPFPNQRSQFQARPPAHASGPASGKRHQQQLRYQPSRPPVRPADKRQASSTRAFQSTELATASAQQDREQRMDSSVVCLESSEPSVVSLSLNDHSDGQAASSRQSRPQQGQQQAGHARQSRRAPSQDGQAPAGLAQHTEEHLAKLLADSRRATAAQPSPRTPSVPTKRKGHMQSAAPYKKEASAVGTAATAGSSMDPAELTDDYGVCVICAEQRQIVAVGCCNHKAVCAWCCLRMRLKYNDNSCPLCKQNQPQVIMTAWAAGGVADWEALQGRRDAMWQKPSWAKGILVDSASPSTGSRALARTVQDITAYSCAICDPDGGHPRPSMKVLQQHMLEQHSRHLCSICIKADNVFPLELGHFTSTELQRHEQQEHPLCGFCNVRMYSGDTLFEHMRSRHFTCDVCQRGGAFVHFDNADTLVTHLRNEHHLCTEPECEYCFVAYATPEELRQHRLQVHSRAMPRFDRSRARLLDLSDAFPAHNGLPSHPRSREADGRSDRRAQGRQRGRQNRPGRGPPPAAAGSAEAQSGGMVMIDDDLGMSSVPFPDLAVGPRALGSAPPSRAASEARQRQARPSMEEAFPELRAQMRSVDDTSLAQEARPAPVRRPQPPPLQKVTLKCPCGRRVSHTAVPAGQRPGILTCDAECERQKRSSRLANAFGIEDPDHHVPWVDRQPRDVQWSAELLHYAWHHKAKVLDMEAQLADLVSSAQKRRSLPNAPKQERHVMHQLAAAYGLSSQSFGSEPARHIDLFKVAAAGLPKTLLSQAAACSTLEELERALRSEKGFLVAFTDVASFVDLHRILYQWEGQFVLSGPFADGEATARFTTPEAAKEALDMLGGGVRGQYRVNRAASWNPAAASRQKKAEQPAQASVAASSNSHSRLPAHALGAGISSSNGNSRLPQQRRPGTVPAANGLGSLPQAERPVQGRPFDARSFHASDLAFEEPTPARTAWTTAK</sequence>
<proteinExistence type="inferred from homology"/>
<dbReference type="Gene3D" id="3.30.1370.50">
    <property type="entry name" value="R3H-like domain"/>
    <property type="match status" value="1"/>
</dbReference>
<dbReference type="SUPFAM" id="SSF82708">
    <property type="entry name" value="R3H domain"/>
    <property type="match status" value="1"/>
</dbReference>
<dbReference type="InterPro" id="IPR036867">
    <property type="entry name" value="R3H_dom_sf"/>
</dbReference>
<protein>
    <recommendedName>
        <fullName evidence="3">RING-type E3 ubiquitin transferase</fullName>
        <ecNumber evidence="3">2.3.2.27</ecNumber>
    </recommendedName>
</protein>
<evidence type="ECO:0000256" key="3">
    <source>
        <dbReference type="ARBA" id="ARBA00012483"/>
    </source>
</evidence>
<dbReference type="Gene3D" id="3.30.40.10">
    <property type="entry name" value="Zinc/RING finger domain, C3HC4 (zinc finger)"/>
    <property type="match status" value="1"/>
</dbReference>
<evidence type="ECO:0000256" key="1">
    <source>
        <dbReference type="ARBA" id="ARBA00000900"/>
    </source>
</evidence>
<dbReference type="InterPro" id="IPR013087">
    <property type="entry name" value="Znf_C2H2_type"/>
</dbReference>
<feature type="compositionally biased region" description="Polar residues" evidence="6">
    <location>
        <begin position="136"/>
        <end position="149"/>
    </location>
</feature>
<dbReference type="PANTHER" id="PTHR22938">
    <property type="entry name" value="ZINC FINGER PROTEIN 598"/>
    <property type="match status" value="1"/>
</dbReference>
<evidence type="ECO:0000256" key="6">
    <source>
        <dbReference type="SAM" id="MobiDB-lite"/>
    </source>
</evidence>
<dbReference type="GO" id="GO:0016567">
    <property type="term" value="P:protein ubiquitination"/>
    <property type="evidence" value="ECO:0007669"/>
    <property type="project" value="TreeGrafter"/>
</dbReference>
<evidence type="ECO:0000313" key="10">
    <source>
        <dbReference type="EMBL" id="CAK0780395.1"/>
    </source>
</evidence>
<comment type="caution">
    <text evidence="10">The sequence shown here is derived from an EMBL/GenBank/DDBJ whole genome shotgun (WGS) entry which is preliminary data.</text>
</comment>
<feature type="compositionally biased region" description="Low complexity" evidence="6">
    <location>
        <begin position="227"/>
        <end position="270"/>
    </location>
</feature>
<feature type="compositionally biased region" description="Basic residues" evidence="6">
    <location>
        <begin position="78"/>
        <end position="90"/>
    </location>
</feature>
<gene>
    <name evidence="10" type="ORF">CVIRNUC_005038</name>
</gene>
<feature type="compositionally biased region" description="Low complexity" evidence="6">
    <location>
        <begin position="708"/>
        <end position="717"/>
    </location>
</feature>
<feature type="domain" description="R3H" evidence="9">
    <location>
        <begin position="842"/>
        <end position="904"/>
    </location>
</feature>
<dbReference type="InterPro" id="IPR044288">
    <property type="entry name" value="ZNF598/HEL2"/>
</dbReference>
<feature type="compositionally biased region" description="Polar residues" evidence="6">
    <location>
        <begin position="1041"/>
        <end position="1051"/>
    </location>
</feature>
<feature type="region of interest" description="Disordered" evidence="6">
    <location>
        <begin position="302"/>
        <end position="334"/>
    </location>
</feature>
<dbReference type="CDD" id="cd16615">
    <property type="entry name" value="RING-HC_ZNF598"/>
    <property type="match status" value="1"/>
</dbReference>
<dbReference type="EMBL" id="CAUYUE010000006">
    <property type="protein sequence ID" value="CAK0780395.1"/>
    <property type="molecule type" value="Genomic_DNA"/>
</dbReference>
<dbReference type="PROSITE" id="PS50157">
    <property type="entry name" value="ZINC_FINGER_C2H2_2"/>
    <property type="match status" value="1"/>
</dbReference>
<feature type="compositionally biased region" description="Polar residues" evidence="6">
    <location>
        <begin position="58"/>
        <end position="68"/>
    </location>
</feature>